<comment type="caution">
    <text evidence="2">The sequence shown here is derived from an EMBL/GenBank/DDBJ whole genome shotgun (WGS) entry which is preliminary data.</text>
</comment>
<dbReference type="OrthoDB" id="3234360at2"/>
<sequence>MRCRLVMERDRRRCQWLRADTGEPCEVPATDVDHIEPGDNHDLSNLQALCGFHHHKKNGQETAGARPPRARPAPRHPGLIG</sequence>
<accession>A0A4S8Q8F5</accession>
<feature type="region of interest" description="Disordered" evidence="1">
    <location>
        <begin position="54"/>
        <end position="81"/>
    </location>
</feature>
<evidence type="ECO:0000313" key="2">
    <source>
        <dbReference type="EMBL" id="THV39671.1"/>
    </source>
</evidence>
<keyword evidence="2" id="KW-0255">Endonuclease</keyword>
<reference evidence="2 3" key="2">
    <citation type="submission" date="2019-05" db="EMBL/GenBank/DDBJ databases">
        <title>Glycomyces buryatensis sp. nov.</title>
        <authorList>
            <person name="Nikitina E."/>
        </authorList>
    </citation>
    <scope>NUCLEOTIDE SEQUENCE [LARGE SCALE GENOMIC DNA]</scope>
    <source>
        <strain evidence="2 3">18</strain>
    </source>
</reference>
<dbReference type="CDD" id="cd00085">
    <property type="entry name" value="HNHc"/>
    <property type="match status" value="1"/>
</dbReference>
<reference evidence="3" key="1">
    <citation type="submission" date="2019-04" db="EMBL/GenBank/DDBJ databases">
        <title>Nocardioides xinjiangensis sp. nov.</title>
        <authorList>
            <person name="Liu S."/>
        </authorList>
    </citation>
    <scope>NUCLEOTIDE SEQUENCE [LARGE SCALE GENOMIC DNA]</scope>
    <source>
        <strain evidence="3">18</strain>
    </source>
</reference>
<evidence type="ECO:0000313" key="3">
    <source>
        <dbReference type="Proteomes" id="UP000308760"/>
    </source>
</evidence>
<dbReference type="AlphaFoldDB" id="A0A4S8Q8F5"/>
<keyword evidence="2" id="KW-0378">Hydrolase</keyword>
<gene>
    <name evidence="2" type="ORF">FAB82_17355</name>
</gene>
<name>A0A4S8Q8F5_9ACTN</name>
<dbReference type="Gene3D" id="1.10.30.50">
    <property type="match status" value="1"/>
</dbReference>
<evidence type="ECO:0000256" key="1">
    <source>
        <dbReference type="SAM" id="MobiDB-lite"/>
    </source>
</evidence>
<dbReference type="EMBL" id="STGY01000065">
    <property type="protein sequence ID" value="THV39671.1"/>
    <property type="molecule type" value="Genomic_DNA"/>
</dbReference>
<keyword evidence="3" id="KW-1185">Reference proteome</keyword>
<protein>
    <submittedName>
        <fullName evidence="2">HNH endonuclease</fullName>
    </submittedName>
</protein>
<proteinExistence type="predicted"/>
<dbReference type="Proteomes" id="UP000308760">
    <property type="component" value="Unassembled WGS sequence"/>
</dbReference>
<organism evidence="2 3">
    <name type="scientific">Glycomyces buryatensis</name>
    <dbReference type="NCBI Taxonomy" id="2570927"/>
    <lineage>
        <taxon>Bacteria</taxon>
        <taxon>Bacillati</taxon>
        <taxon>Actinomycetota</taxon>
        <taxon>Actinomycetes</taxon>
        <taxon>Glycomycetales</taxon>
        <taxon>Glycomycetaceae</taxon>
        <taxon>Glycomyces</taxon>
    </lineage>
</organism>
<dbReference type="GO" id="GO:0004519">
    <property type="term" value="F:endonuclease activity"/>
    <property type="evidence" value="ECO:0007669"/>
    <property type="project" value="UniProtKB-KW"/>
</dbReference>
<dbReference type="InterPro" id="IPR003615">
    <property type="entry name" value="HNH_nuc"/>
</dbReference>
<keyword evidence="2" id="KW-0540">Nuclease</keyword>